<feature type="domain" description="VWFC" evidence="9">
    <location>
        <begin position="3433"/>
        <end position="3499"/>
    </location>
</feature>
<feature type="disulfide bond" evidence="6">
    <location>
        <begin position="4072"/>
        <end position="4106"/>
    </location>
</feature>
<feature type="domain" description="VWFC" evidence="9">
    <location>
        <begin position="2249"/>
        <end position="2315"/>
    </location>
</feature>
<dbReference type="Proteomes" id="UP000242188">
    <property type="component" value="Unassembled WGS sequence"/>
</dbReference>
<evidence type="ECO:0000256" key="5">
    <source>
        <dbReference type="ARBA" id="ARBA00023180"/>
    </source>
</evidence>
<feature type="domain" description="VWFC" evidence="9">
    <location>
        <begin position="741"/>
        <end position="806"/>
    </location>
</feature>
<dbReference type="GO" id="GO:0007155">
    <property type="term" value="P:cell adhesion"/>
    <property type="evidence" value="ECO:0007669"/>
    <property type="project" value="TreeGrafter"/>
</dbReference>
<feature type="region of interest" description="Disordered" evidence="7">
    <location>
        <begin position="2193"/>
        <end position="2245"/>
    </location>
</feature>
<feature type="compositionally biased region" description="Pro residues" evidence="7">
    <location>
        <begin position="2436"/>
        <end position="2450"/>
    </location>
</feature>
<evidence type="ECO:0000256" key="8">
    <source>
        <dbReference type="SAM" id="SignalP"/>
    </source>
</evidence>
<feature type="signal peptide" evidence="8">
    <location>
        <begin position="1"/>
        <end position="22"/>
    </location>
</feature>
<feature type="compositionally biased region" description="Pro residues" evidence="7">
    <location>
        <begin position="2231"/>
        <end position="2245"/>
    </location>
</feature>
<feature type="compositionally biased region" description="Polar residues" evidence="7">
    <location>
        <begin position="2457"/>
        <end position="2478"/>
    </location>
</feature>
<dbReference type="Gene3D" id="3.40.50.410">
    <property type="entry name" value="von Willebrand factor, type A domain"/>
    <property type="match status" value="2"/>
</dbReference>
<dbReference type="InterPro" id="IPR036465">
    <property type="entry name" value="vWFA_dom_sf"/>
</dbReference>
<dbReference type="InterPro" id="IPR003582">
    <property type="entry name" value="ShKT_dom"/>
</dbReference>
<dbReference type="PANTHER" id="PTHR11348">
    <property type="entry name" value="CONNECTIVE TISSUE GROWTH FACTOR-RELATED"/>
    <property type="match status" value="1"/>
</dbReference>
<evidence type="ECO:0000313" key="12">
    <source>
        <dbReference type="EMBL" id="OWF34798.1"/>
    </source>
</evidence>
<proteinExistence type="predicted"/>
<feature type="region of interest" description="Disordered" evidence="7">
    <location>
        <begin position="1478"/>
        <end position="1532"/>
    </location>
</feature>
<comment type="subcellular location">
    <subcellularLocation>
        <location evidence="1">Secreted</location>
    </subcellularLocation>
</comment>
<dbReference type="EMBL" id="NEDP02076750">
    <property type="protein sequence ID" value="OWF34798.1"/>
    <property type="molecule type" value="Genomic_DNA"/>
</dbReference>
<evidence type="ECO:0000259" key="10">
    <source>
        <dbReference type="PROSITE" id="PS50234"/>
    </source>
</evidence>
<dbReference type="SMART" id="SM00214">
    <property type="entry name" value="VWC"/>
    <property type="match status" value="31"/>
</dbReference>
<feature type="domain" description="VWFC" evidence="9">
    <location>
        <begin position="3309"/>
        <end position="3375"/>
    </location>
</feature>
<dbReference type="GO" id="GO:0005615">
    <property type="term" value="C:extracellular space"/>
    <property type="evidence" value="ECO:0007669"/>
    <property type="project" value="TreeGrafter"/>
</dbReference>
<protein>
    <submittedName>
        <fullName evidence="12">Collagen alpha-3(VI) chain</fullName>
    </submittedName>
</protein>
<keyword evidence="2" id="KW-0964">Secreted</keyword>
<feature type="domain" description="VWFC" evidence="9">
    <location>
        <begin position="4159"/>
        <end position="4227"/>
    </location>
</feature>
<name>A0A210PE83_MIZYE</name>
<organism evidence="12 13">
    <name type="scientific">Mizuhopecten yessoensis</name>
    <name type="common">Japanese scallop</name>
    <name type="synonym">Patinopecten yessoensis</name>
    <dbReference type="NCBI Taxonomy" id="6573"/>
    <lineage>
        <taxon>Eukaryota</taxon>
        <taxon>Metazoa</taxon>
        <taxon>Spiralia</taxon>
        <taxon>Lophotrochozoa</taxon>
        <taxon>Mollusca</taxon>
        <taxon>Bivalvia</taxon>
        <taxon>Autobranchia</taxon>
        <taxon>Pteriomorphia</taxon>
        <taxon>Pectinida</taxon>
        <taxon>Pectinoidea</taxon>
        <taxon>Pectinidae</taxon>
        <taxon>Mizuhopecten</taxon>
    </lineage>
</organism>
<dbReference type="PROSITE" id="PS50184">
    <property type="entry name" value="VWFC_2"/>
    <property type="match status" value="21"/>
</dbReference>
<dbReference type="PRINTS" id="PR00453">
    <property type="entry name" value="VWFADOMAIN"/>
</dbReference>
<feature type="compositionally biased region" description="Pro residues" evidence="7">
    <location>
        <begin position="1362"/>
        <end position="1374"/>
    </location>
</feature>
<feature type="chain" id="PRO_5012781174" evidence="8">
    <location>
        <begin position="23"/>
        <end position="4300"/>
    </location>
</feature>
<dbReference type="SUPFAM" id="SSF53300">
    <property type="entry name" value="vWA-like"/>
    <property type="match status" value="2"/>
</dbReference>
<feature type="compositionally biased region" description="Polar residues" evidence="7">
    <location>
        <begin position="2206"/>
        <end position="2215"/>
    </location>
</feature>
<feature type="domain" description="ShKT" evidence="11">
    <location>
        <begin position="4072"/>
        <end position="4106"/>
    </location>
</feature>
<evidence type="ECO:0000256" key="3">
    <source>
        <dbReference type="ARBA" id="ARBA00022729"/>
    </source>
</evidence>
<dbReference type="SMART" id="SM00215">
    <property type="entry name" value="VWC_out"/>
    <property type="match status" value="17"/>
</dbReference>
<feature type="domain" description="ShKT" evidence="11">
    <location>
        <begin position="695"/>
        <end position="728"/>
    </location>
</feature>
<reference evidence="12 13" key="1">
    <citation type="journal article" date="2017" name="Nat. Ecol. Evol.">
        <title>Scallop genome provides insights into evolution of bilaterian karyotype and development.</title>
        <authorList>
            <person name="Wang S."/>
            <person name="Zhang J."/>
            <person name="Jiao W."/>
            <person name="Li J."/>
            <person name="Xun X."/>
            <person name="Sun Y."/>
            <person name="Guo X."/>
            <person name="Huan P."/>
            <person name="Dong B."/>
            <person name="Zhang L."/>
            <person name="Hu X."/>
            <person name="Sun X."/>
            <person name="Wang J."/>
            <person name="Zhao C."/>
            <person name="Wang Y."/>
            <person name="Wang D."/>
            <person name="Huang X."/>
            <person name="Wang R."/>
            <person name="Lv J."/>
            <person name="Li Y."/>
            <person name="Zhang Z."/>
            <person name="Liu B."/>
            <person name="Lu W."/>
            <person name="Hui Y."/>
            <person name="Liang J."/>
            <person name="Zhou Z."/>
            <person name="Hou R."/>
            <person name="Li X."/>
            <person name="Liu Y."/>
            <person name="Li H."/>
            <person name="Ning X."/>
            <person name="Lin Y."/>
            <person name="Zhao L."/>
            <person name="Xing Q."/>
            <person name="Dou J."/>
            <person name="Li Y."/>
            <person name="Mao J."/>
            <person name="Guo H."/>
            <person name="Dou H."/>
            <person name="Li T."/>
            <person name="Mu C."/>
            <person name="Jiang W."/>
            <person name="Fu Q."/>
            <person name="Fu X."/>
            <person name="Miao Y."/>
            <person name="Liu J."/>
            <person name="Yu Q."/>
            <person name="Li R."/>
            <person name="Liao H."/>
            <person name="Li X."/>
            <person name="Kong Y."/>
            <person name="Jiang Z."/>
            <person name="Chourrout D."/>
            <person name="Li R."/>
            <person name="Bao Z."/>
        </authorList>
    </citation>
    <scope>NUCLEOTIDE SEQUENCE [LARGE SCALE GENOMIC DNA]</scope>
    <source>
        <strain evidence="12 13">PY_sf001</strain>
    </source>
</reference>
<feature type="region of interest" description="Disordered" evidence="7">
    <location>
        <begin position="3988"/>
        <end position="4012"/>
    </location>
</feature>
<feature type="domain" description="VWFC" evidence="9">
    <location>
        <begin position="1542"/>
        <end position="1609"/>
    </location>
</feature>
<evidence type="ECO:0000259" key="9">
    <source>
        <dbReference type="PROSITE" id="PS50184"/>
    </source>
</evidence>
<dbReference type="InterPro" id="IPR002035">
    <property type="entry name" value="VWF_A"/>
</dbReference>
<accession>A0A210PE83</accession>
<dbReference type="CDD" id="cd01472">
    <property type="entry name" value="vWA_collagen"/>
    <property type="match status" value="1"/>
</dbReference>
<gene>
    <name evidence="12" type="ORF">KP79_PYT14197</name>
</gene>
<feature type="domain" description="VWFC" evidence="9">
    <location>
        <begin position="3059"/>
        <end position="3126"/>
    </location>
</feature>
<evidence type="ECO:0000256" key="1">
    <source>
        <dbReference type="ARBA" id="ARBA00004613"/>
    </source>
</evidence>
<evidence type="ECO:0000259" key="11">
    <source>
        <dbReference type="PROSITE" id="PS51670"/>
    </source>
</evidence>
<feature type="compositionally biased region" description="Low complexity" evidence="7">
    <location>
        <begin position="2322"/>
        <end position="2343"/>
    </location>
</feature>
<evidence type="ECO:0000256" key="2">
    <source>
        <dbReference type="ARBA" id="ARBA00022525"/>
    </source>
</evidence>
<dbReference type="GO" id="GO:0005581">
    <property type="term" value="C:collagen trimer"/>
    <property type="evidence" value="ECO:0007669"/>
    <property type="project" value="UniProtKB-KW"/>
</dbReference>
<dbReference type="InterPro" id="IPR001007">
    <property type="entry name" value="VWF_dom"/>
</dbReference>
<feature type="region of interest" description="Disordered" evidence="7">
    <location>
        <begin position="1262"/>
        <end position="1281"/>
    </location>
</feature>
<feature type="domain" description="VWFC" evidence="9">
    <location>
        <begin position="601"/>
        <end position="666"/>
    </location>
</feature>
<feature type="domain" description="VWFC" evidence="9">
    <location>
        <begin position="1788"/>
        <end position="1854"/>
    </location>
</feature>
<dbReference type="PROSITE" id="PS01208">
    <property type="entry name" value="VWFC_1"/>
    <property type="match status" value="11"/>
</dbReference>
<feature type="compositionally biased region" description="Polar residues" evidence="7">
    <location>
        <begin position="1642"/>
        <end position="1654"/>
    </location>
</feature>
<evidence type="ECO:0000256" key="6">
    <source>
        <dbReference type="PROSITE-ProRule" id="PRU01005"/>
    </source>
</evidence>
<feature type="compositionally biased region" description="Pro residues" evidence="7">
    <location>
        <begin position="1509"/>
        <end position="1519"/>
    </location>
</feature>
<feature type="domain" description="VWFC" evidence="9">
    <location>
        <begin position="3194"/>
        <end position="3260"/>
    </location>
</feature>
<dbReference type="SMART" id="SM00254">
    <property type="entry name" value="ShKT"/>
    <property type="match status" value="6"/>
</dbReference>
<feature type="domain" description="VWFC" evidence="9">
    <location>
        <begin position="2744"/>
        <end position="2810"/>
    </location>
</feature>
<evidence type="ECO:0000256" key="4">
    <source>
        <dbReference type="ARBA" id="ARBA00022737"/>
    </source>
</evidence>
<dbReference type="PROSITE" id="PS51670">
    <property type="entry name" value="SHKT"/>
    <property type="match status" value="4"/>
</dbReference>
<dbReference type="OrthoDB" id="6022609at2759"/>
<feature type="domain" description="VWFC" evidence="9">
    <location>
        <begin position="2941"/>
        <end position="3007"/>
    </location>
</feature>
<keyword evidence="4" id="KW-0677">Repeat</keyword>
<feature type="region of interest" description="Disordered" evidence="7">
    <location>
        <begin position="2322"/>
        <end position="2344"/>
    </location>
</feature>
<feature type="region of interest" description="Disordered" evidence="7">
    <location>
        <begin position="1630"/>
        <end position="1654"/>
    </location>
</feature>
<dbReference type="FunFam" id="3.40.50.410:FF:000004">
    <property type="entry name" value="collagen alpha-6(VI) chain"/>
    <property type="match status" value="2"/>
</dbReference>
<feature type="domain" description="VWFC" evidence="9">
    <location>
        <begin position="3799"/>
        <end position="3871"/>
    </location>
</feature>
<feature type="compositionally biased region" description="Pro residues" evidence="7">
    <location>
        <begin position="1271"/>
        <end position="1281"/>
    </location>
</feature>
<feature type="domain" description="VWFC" evidence="9">
    <location>
        <begin position="1083"/>
        <end position="1150"/>
    </location>
</feature>
<feature type="compositionally biased region" description="Low complexity" evidence="7">
    <location>
        <begin position="1520"/>
        <end position="1532"/>
    </location>
</feature>
<sequence>MIPRGVLLWACAVLWTAAPGHAQQQGCVTQADVTFILDSSNTVGQNNFDKQKDFVKHVVGGLQVDPNSVRVSTVTFNDVVHNQFYLNQHNTQSDVINALSSVPYTGGSAHTADAIQYVSRQSFNTLHGGRTNVPHIAILVTDGPSITPDITKFEGQNAKDKGIIMYSVGVGGGVDRDELTSIASDPKSRYMMTAENYDSLNSISNLLASKICNELPPNPNTMPAPSSCLQNPADVVFMVDSSSNVGNINFMKMQNFIKNTVADMNIQPNGVHVGLMQYSSYPSSQFPLTQYTNRGDVLKAVEQLSLIGGGSNTADAISYTRDHMFSQSEGGRSNVPRIAILLTDGDSNDQSSAIAAANKARDASIGLISVGVGSRVNQQELAGISPSNVLTVNSFDQLDSIKNTLLQKMCGVKSTFDFNAVSTGSCADKLGNCAAYGRTVCTNYQTWANANCQAYCGICTYKYQPSLPTCTDKVTNCAAVGCTSQVQWARDNCKLTCGYCGEFFHFVKLFDLADGRCAYKGQTYSTGEKWTDGCDYECVCQDGNSGKYNCYNRCPVYYDLPALCTLVRKPGECCLQPTCNFASNVQTFEQNSAGVTSEGYRVCEYKGKQYFQRQTWKDGCDYQCTCMDSSTGHYRCEQLCPSYNALPAYCNLVQTPGQCCQQPVCEFSQQHGSFNGEGFISGQGAGATYTPPEACRDTLTNCQQYDKNSCTAYPQWAQTNCKLTCGLCSTTNQLTAAGAGDHCVYQGKSYNQSESWSPTCSLKCTCEAAKYGYYRCVSQCPTYNNLPSGCNVRKPVGYCCDVVECQTGSAFSSSQNIHSIGNGGGFHIINPAQGLYPAPTAYSGGPISVGAGGTGFQPNAINGCLFNGQVYYQNQPFDDGCTRSCVCLNATSGQYSCRDKCPVYQNMPASCVQVTDPNDPCCTRPKCNPDPVTGQMPNPIPVFQPGITAIGQVQPPVPGSGSNSFQLPYSGYVILSQTGFVPPPPTVPAGISKQGYCVSKSGQHYSPGESWEEGCEYNCICDNGLTGHYTCVEKCYKYEYVPNPYCQFIQDPMNPCCVVPRCYAVPHGVEFTGLRTTPLTKSNVCNYEGETYQQGQTWYDGCSYKCTCEDAVNGIYRCTSRCPDYLDPPAGCTLISDPRDPTCCRMPKCNPPGNINNITGNGQVIPNPIPPASYYGKVTGEGKVPGYCIYKGTQYAKGQIWEDGCDLTCECKDSETGVYQCTDRCPRFTGLPSYCRLVNDFANPCCKKPVCNVPGSTGGVDGQHPVNPSASPSPTPAPNPLLPGTLSPASQYCVYKGANYIQGQTWEDGCNYKCRCDDSSRGIYTCLERCAKFDQVKPGCTLISDPEDGCCLVPVCPQPTPGPGQTNPPGPTPVPTIQTHSFTGQVHLPTPKPVPGQPLPTPKYPLGYCYYKENTYTQGQTWDDGCDYTCVCTNASTGSYKCNSKCPRYGDLPSNCRMVKDPTNPCCKTTECYNNPTPAPTPGNSPIPGNSPNPTPHTGGFTGTGPLGSPTPGPNPTQGPIPSQSPQGPFIPVATPAPLPKNVCVYKGKSYTQGQQWYDGCDFTCICEDGTSGVYRCNNRCPQYPRPAAACTMVPDPSDPLCCKKPSCPTSPNQLFQTESPAQVVGGVVTPRPTRPTNPPVSYTNPPNTGTNSPQGTYVPIPGQTRPTNPPVNPTFNPLIPTPQPPLIATTPAPIYRENLCVYKGKQYATGQRWQDGCSYDCICEDGKTGLYKCNEKCTKYTNLKPGCQLVRDMYNPCCMKPYCAPTDQPPVITITPPPGQVVTNKPKNCMYNGVMYKPGQTWADGCDLNCICEDGKTGFYRCSDRCPQYGALRPGCVMETSPNDPCCRRPKCNPDLMVQPTLPFVAPTLPPGVTGPVPTPKPTPINPDIYTNPPPIITGIGKPKDQYKCQYKGIVYNTGQTWQDGCDLNCECIDEHTGRYRCVQRCRAYNVVSLPPTCNLVVDPKDQCCKVLQCVKPITPAPTPFVPIGTPGVGTGPIQSGTRPPYTGAPTPRPTPGQTYPPSYTGTYPPNYTPGQYYPPGYTGTYPPNYTPGQYFPPGYTGTYPPNYSPPPSYRPNFTPRPTPAPTPKPKVCVYEGNTYTEGQQWYGGGCNLKCFCEDGSTGYYRCVQRCAAYPNLPSSCTFVPDPKDPTCCQIPKCYPGTGGNSTPNPSSGPVLITGIPGKVTGFGQTTRPTVGLPTSPNPYNPNFSPTPGVNTPIPYSPMPGVSTPKPTPGPSPSPTPSVSPAPHVCLYKGTAYQTGQRWQDGCQYNCVCEDGMTGKYVCTERCSVFPQLPRQCHLQRDPKDYCCMVPSCDYQPTTTPAPTMFPPNTNNPPGTGPTASPRPNNTPPTAFCLYSGVPYLQGQTWDAGCTKKCRCDEASKNIYTCFDRCASFPDLPPGCTMVTDSNDPCCQVPQCNNMPTAAPTPYVPGGNNPTPAPSLHPTQFPPTLPGGQPVPTDSPNLHPSASPTPQGQTTPNPYAVPTLPGGVIIGGKPTPGPGGSNPVPNPGSKTSKCEYKGGLYSTGDHWDDGCAYKCECIDEVSGRYACTENCPRFSKLPVGCYMVQDTKRPCCKIPYCPPHNSPSPNPLLPTTLPPTPAPTGPNGKTLYPPRITTPGVPTPAPTQAPREGCIMNGKLYTQGQTFYDGCQQICVCEDGKTGHVSCRERCPQYDTKNLSPMCIMVPSPQDPQCCKFPKCEGINTQMPPVIIGQNTPTPPSTNSVILTPPPGQTYTNNPVTEQPPPQVCVYKGRQYSQGQRWQDGCDYTCECVDSSIGRYKCVQRCTNLVNVPLNCQLKFNPQDPCCPTPDCGSVPTPGPGSTFPPGFNPTPKPNPQPDYCIYNGVPYPQGQSWDVGCEKRCVCEDAKTGLVNCNERCPNYPALHDGCRLLTDPNDQCCQAPLCINPNPTNPYQVVTGPKGTFTGGAPVNPNSQPGLPFNSQRNTCVYHGKTYQQGDKWDDGCLYQCECADASTGRYKCTERCQRNPQVPSYCTLVQDPKDNCCQVPYCPIQQTQPPVTGNNPHPTPGGNNPNPTPSVNNPFNPYNPQQPIPGQPGTFTSPNMCVYNGQVYRQGQQWYDGCNLICRCENSTMGFYRCQQRCSKFNNLPSGCTLTADPKDPQCCQVPQCPLPQPSQGVSPTPGLVYQPTPVYGGIEGFGHPPTPQPTPQPTMIGPNGIPVPVTLPPGQTLQPTPAPTPGCLYKGRIYSKGQMWDDGCQYHCECLDDMTGRYKCTERCNKYPNLPQYCTLVKDPRNPCCPVPYCDQTHTNQPIQTVPPQYQPFTNPTTPNPFVIQPQTNPPIGGSRPPQTATSGYCVYNGVYYKQGESWSDGCKRTCTCDDSSQGLYSCKQRCPTFDALPNTCRLIADPNDPCCVVPDCNTYPTHAPRPTSPGGVPIPGATSPLPIVVPTPVQQSFTGGSPSNGNINPQYGGTTGNNKACVYKGQVYHQGQTWNDGCDYQCTCYDEERGQYRCNNRCPVYYNLPAQCTYVPDPRDSCCKKASCDLNQTPPPTTPTTPFHLVTVPAVYPTATGTKPPDMCKYNDNSLHAQGAKWDDGCDYRCTCVNATFNIYKCDQRCQAFSGLPSACTLVQDPQDRCCKKPVCSTQTGISLTPQYGGINGSATPPPHTLNVLPIGTHDIFTGSNWNKPGIGPGYTGGSEGFGVCVYKGKTYKQGQSWSDGCDYSCTCENSQKGEYKCISRCPQLPSTLPSYCSQVSIPGECCPRLTCDVAGLQDLYHGGSEVLPTPAPTDIFGNLQTLPPGYSQPSQVISGTGTGTQGTISGQKPVSFPNAFPILPVQFSQVTQQCIFQSKADGSYHVYDEGAKWEDGCDFNCVCKDGSSGYYECTPLCPVYNNLPSGRCYLTKKDGECCATPLCQMSNGQTINPLTEKSNYTLYGTINGGYTGISPNHNTSFSYFTNNYTSTQKECLYKGRSYLPGQQWSDGCDFVCNCHDGNPVQFECRPRCPIYTSLPSFCHMEKVAGQCCDQVVCDQSTSSSSSQTSGGTGTVPPGAMSTQTSKPTCSWCRDQIDNCPAYGKEACVSPYKDWATRNCENYCGFCDCDHTKPPPTTPTQQPLSCRDTLDNCPAFGKSSCTGIFENWARINCKNFCNYCPTDGDNDCADKQPATCQSLKATICTNPSYVSYAESNCQSTCDLCDLGTTAQPATCMYKGTSYMSGETWKDGCDKNCSCDNGVYSCKDLCPKYVDLPPNWVLKHFEGQCCDIIEIAPQQLCNYKGKAYPQDAQWEDGCTKKCKCTDADQGLYECRDKCPIWQLPDICHWDPPAAGKCCRQPSCPQPYQVQGYPDE</sequence>
<comment type="caution">
    <text evidence="6">Lacks conserved residue(s) required for the propagation of feature annotation.</text>
</comment>
<dbReference type="PROSITE" id="PS50234">
    <property type="entry name" value="VWFA"/>
    <property type="match status" value="2"/>
</dbReference>
<feature type="domain" description="VWFA" evidence="10">
    <location>
        <begin position="234"/>
        <end position="409"/>
    </location>
</feature>
<feature type="domain" description="VWFC" evidence="9">
    <location>
        <begin position="3920"/>
        <end position="3985"/>
    </location>
</feature>
<comment type="caution">
    <text evidence="12">The sequence shown here is derived from an EMBL/GenBank/DDBJ whole genome shotgun (WGS) entry which is preliminary data.</text>
</comment>
<feature type="domain" description="ShKT" evidence="11">
    <location>
        <begin position="4114"/>
        <end position="4150"/>
    </location>
</feature>
<feature type="compositionally biased region" description="Low complexity" evidence="7">
    <location>
        <begin position="3013"/>
        <end position="3038"/>
    </location>
</feature>
<feature type="domain" description="VWFC" evidence="9">
    <location>
        <begin position="1699"/>
        <end position="1765"/>
    </location>
</feature>
<dbReference type="CDD" id="cd01450">
    <property type="entry name" value="vWFA_subfamily_ECM"/>
    <property type="match status" value="1"/>
</dbReference>
<feature type="domain" description="VWFC" evidence="9">
    <location>
        <begin position="515"/>
        <end position="580"/>
    </location>
</feature>
<dbReference type="Pfam" id="PF01549">
    <property type="entry name" value="ShK"/>
    <property type="match status" value="6"/>
</dbReference>
<dbReference type="SUPFAM" id="SSF57603">
    <property type="entry name" value="FnI-like domain"/>
    <property type="match status" value="3"/>
</dbReference>
<feature type="domain" description="VWFC" evidence="9">
    <location>
        <begin position="2836"/>
        <end position="2902"/>
    </location>
</feature>
<dbReference type="Pfam" id="PF00092">
    <property type="entry name" value="VWA"/>
    <property type="match status" value="2"/>
</dbReference>
<evidence type="ECO:0000313" key="13">
    <source>
        <dbReference type="Proteomes" id="UP000242188"/>
    </source>
</evidence>
<keyword evidence="6" id="KW-1015">Disulfide bond</keyword>
<feature type="region of interest" description="Disordered" evidence="7">
    <location>
        <begin position="2428"/>
        <end position="2510"/>
    </location>
</feature>
<dbReference type="InterPro" id="IPR050941">
    <property type="entry name" value="CCN"/>
</dbReference>
<keyword evidence="5" id="KW-0325">Glycoprotein</keyword>
<dbReference type="GO" id="GO:0045597">
    <property type="term" value="P:positive regulation of cell differentiation"/>
    <property type="evidence" value="ECO:0007669"/>
    <property type="project" value="TreeGrafter"/>
</dbReference>
<feature type="region of interest" description="Disordered" evidence="7">
    <location>
        <begin position="1996"/>
        <end position="2025"/>
    </location>
</feature>
<feature type="domain" description="VWFC" evidence="9">
    <location>
        <begin position="2629"/>
        <end position="2698"/>
    </location>
</feature>
<feature type="domain" description="VWFA" evidence="10">
    <location>
        <begin position="32"/>
        <end position="211"/>
    </location>
</feature>
<feature type="region of interest" description="Disordered" evidence="7">
    <location>
        <begin position="1362"/>
        <end position="1398"/>
    </location>
</feature>
<dbReference type="GO" id="GO:0005178">
    <property type="term" value="F:integrin binding"/>
    <property type="evidence" value="ECO:0007669"/>
    <property type="project" value="TreeGrafter"/>
</dbReference>
<feature type="domain" description="VWFC" evidence="9">
    <location>
        <begin position="2092"/>
        <end position="2160"/>
    </location>
</feature>
<dbReference type="SMART" id="SM00327">
    <property type="entry name" value="VWA"/>
    <property type="match status" value="2"/>
</dbReference>
<keyword evidence="3 8" id="KW-0732">Signal</keyword>
<feature type="compositionally biased region" description="Pro residues" evidence="7">
    <location>
        <begin position="1478"/>
        <end position="1495"/>
    </location>
</feature>
<keyword evidence="12" id="KW-0176">Collagen</keyword>
<feature type="domain" description="VWFC" evidence="9">
    <location>
        <begin position="3657"/>
        <end position="3723"/>
    </location>
</feature>
<feature type="domain" description="ShKT" evidence="11">
    <location>
        <begin position="470"/>
        <end position="500"/>
    </location>
</feature>
<keyword evidence="13" id="KW-1185">Reference proteome</keyword>
<evidence type="ECO:0000256" key="7">
    <source>
        <dbReference type="SAM" id="MobiDB-lite"/>
    </source>
</evidence>
<feature type="region of interest" description="Disordered" evidence="7">
    <location>
        <begin position="3012"/>
        <end position="3038"/>
    </location>
</feature>